<proteinExistence type="predicted"/>
<feature type="compositionally biased region" description="Low complexity" evidence="1">
    <location>
        <begin position="80"/>
        <end position="90"/>
    </location>
</feature>
<keyword evidence="3" id="KW-1185">Reference proteome</keyword>
<evidence type="ECO:0000313" key="3">
    <source>
        <dbReference type="Proteomes" id="UP000299084"/>
    </source>
</evidence>
<feature type="compositionally biased region" description="Gly residues" evidence="1">
    <location>
        <begin position="69"/>
        <end position="79"/>
    </location>
</feature>
<keyword evidence="2" id="KW-0808">Transferase</keyword>
<keyword evidence="2" id="KW-0489">Methyltransferase</keyword>
<organism evidence="2 3">
    <name type="scientific">Camelus dromedarius</name>
    <name type="common">Dromedary</name>
    <name type="synonym">Arabian camel</name>
    <dbReference type="NCBI Taxonomy" id="9838"/>
    <lineage>
        <taxon>Eukaryota</taxon>
        <taxon>Metazoa</taxon>
        <taxon>Chordata</taxon>
        <taxon>Craniata</taxon>
        <taxon>Vertebrata</taxon>
        <taxon>Euteleostomi</taxon>
        <taxon>Mammalia</taxon>
        <taxon>Eutheria</taxon>
        <taxon>Laurasiatheria</taxon>
        <taxon>Artiodactyla</taxon>
        <taxon>Tylopoda</taxon>
        <taxon>Camelidae</taxon>
        <taxon>Camelus</taxon>
    </lineage>
</organism>
<protein>
    <submittedName>
        <fullName evidence="2">Set1/Ash2 histone methyltransferase complex subunit ASH2</fullName>
    </submittedName>
</protein>
<evidence type="ECO:0000313" key="2">
    <source>
        <dbReference type="EMBL" id="KAB1257633.1"/>
    </source>
</evidence>
<evidence type="ECO:0000256" key="1">
    <source>
        <dbReference type="SAM" id="MobiDB-lite"/>
    </source>
</evidence>
<dbReference type="AlphaFoldDB" id="A0A5N4CF93"/>
<dbReference type="GO" id="GO:0008168">
    <property type="term" value="F:methyltransferase activity"/>
    <property type="evidence" value="ECO:0007669"/>
    <property type="project" value="UniProtKB-KW"/>
</dbReference>
<name>A0A5N4CF93_CAMDR</name>
<feature type="compositionally biased region" description="Low complexity" evidence="1">
    <location>
        <begin position="97"/>
        <end position="126"/>
    </location>
</feature>
<accession>A0A5N4CF93</accession>
<feature type="region of interest" description="Disordered" evidence="1">
    <location>
        <begin position="66"/>
        <end position="126"/>
    </location>
</feature>
<sequence length="126" mass="12581">MSAVHITVFKVPRLPALSRRLICAVISSLGYENEQRPPSNERASQNVCETELVFSREVWETTVMAAAGTGPGPGVGAGPGPTAAANATPAEEGETKPVVAVVAAPAGEGTSAAPAAEPGSGEAESG</sequence>
<dbReference type="EMBL" id="JWIN03000026">
    <property type="protein sequence ID" value="KAB1257633.1"/>
    <property type="molecule type" value="Genomic_DNA"/>
</dbReference>
<gene>
    <name evidence="2" type="ORF">Cadr_000026460</name>
</gene>
<reference evidence="2 3" key="1">
    <citation type="journal article" date="2019" name="Mol. Ecol. Resour.">
        <title>Improving Illumina assemblies with Hi-C and long reads: an example with the North African dromedary.</title>
        <authorList>
            <person name="Elbers J.P."/>
            <person name="Rogers M.F."/>
            <person name="Perelman P.L."/>
            <person name="Proskuryakova A.A."/>
            <person name="Serdyukova N.A."/>
            <person name="Johnson W.E."/>
            <person name="Horin P."/>
            <person name="Corander J."/>
            <person name="Murphy D."/>
            <person name="Burger P.A."/>
        </authorList>
    </citation>
    <scope>NUCLEOTIDE SEQUENCE [LARGE SCALE GENOMIC DNA]</scope>
    <source>
        <strain evidence="2">Drom800</strain>
        <tissue evidence="2">Blood</tissue>
    </source>
</reference>
<comment type="caution">
    <text evidence="2">The sequence shown here is derived from an EMBL/GenBank/DDBJ whole genome shotgun (WGS) entry which is preliminary data.</text>
</comment>
<dbReference type="GO" id="GO:0032259">
    <property type="term" value="P:methylation"/>
    <property type="evidence" value="ECO:0007669"/>
    <property type="project" value="UniProtKB-KW"/>
</dbReference>
<dbReference type="Proteomes" id="UP000299084">
    <property type="component" value="Unassembled WGS sequence"/>
</dbReference>